<proteinExistence type="predicted"/>
<accession>A0AC34F2E5</accession>
<name>A0AC34F2E5_9BILA</name>
<evidence type="ECO:0000313" key="2">
    <source>
        <dbReference type="WBParaSite" id="ES5_v2.g11163.t1"/>
    </source>
</evidence>
<dbReference type="Proteomes" id="UP000887579">
    <property type="component" value="Unplaced"/>
</dbReference>
<evidence type="ECO:0000313" key="1">
    <source>
        <dbReference type="Proteomes" id="UP000887579"/>
    </source>
</evidence>
<organism evidence="1 2">
    <name type="scientific">Panagrolaimus sp. ES5</name>
    <dbReference type="NCBI Taxonomy" id="591445"/>
    <lineage>
        <taxon>Eukaryota</taxon>
        <taxon>Metazoa</taxon>
        <taxon>Ecdysozoa</taxon>
        <taxon>Nematoda</taxon>
        <taxon>Chromadorea</taxon>
        <taxon>Rhabditida</taxon>
        <taxon>Tylenchina</taxon>
        <taxon>Panagrolaimomorpha</taxon>
        <taxon>Panagrolaimoidea</taxon>
        <taxon>Panagrolaimidae</taxon>
        <taxon>Panagrolaimus</taxon>
    </lineage>
</organism>
<sequence>MLIFPTFRIPVSPSIAIELTSQSVTACFNDEISTRSFEKALDFKNSKSSKFLGKELQELQIPDRVRERKDTFWTIGIPDNANQKSRQDIKKAFEEFRQLSLKSPENQNLADTKDDKTENEGDTLNLPPPPIRLINHSTAAAISYLQSLRDQERAENESEGDIYPYLPHRHFLTIFVSGYQVYGAEFETIDGLVQQKRSYEFKDEDFKTIIKQVKKEGEENLIPALNSLWMVILADLKNGESSTGKVDEKYASIPTVLFTYNKKSYLIEKSGVEEIPPKYYITPPDKFSLFPSINNIRQDWGHGFILKGINVKARMLAGDADMIDYDVPSGYVGYATIECKDKFRATLIRDGEKLPIHRTIFEAEKPIPFSVKIGVQSVTTHEAIRQNFVCIVDENGIFLSDFK</sequence>
<reference evidence="2" key="1">
    <citation type="submission" date="2022-11" db="UniProtKB">
        <authorList>
            <consortium name="WormBaseParasite"/>
        </authorList>
    </citation>
    <scope>IDENTIFICATION</scope>
</reference>
<dbReference type="WBParaSite" id="ES5_v2.g11163.t1">
    <property type="protein sequence ID" value="ES5_v2.g11163.t1"/>
    <property type="gene ID" value="ES5_v2.g11163"/>
</dbReference>
<protein>
    <submittedName>
        <fullName evidence="2">Uncharacterized protein</fullName>
    </submittedName>
</protein>